<dbReference type="PANTHER" id="PTHR31332">
    <property type="entry name" value="7-HYDROXYMETHYL CHLOROPHYLL A REDUCTASE, CHLOROPLASTIC"/>
    <property type="match status" value="1"/>
</dbReference>
<dbReference type="PANTHER" id="PTHR31332:SF0">
    <property type="entry name" value="7-HYDROXYMETHYL CHLOROPHYLL A REDUCTASE, CHLOROPLASTIC"/>
    <property type="match status" value="1"/>
</dbReference>
<dbReference type="Pfam" id="PF04432">
    <property type="entry name" value="FrhB_FdhB_C"/>
    <property type="match status" value="1"/>
</dbReference>
<sequence>MTSSEHAPLEEGPSKGLDQISLLSSDERLKGRPRLCSDCGFCDSSLKHLMSQTCTFVRNQTPVIEQRLHGRTRVGREELLFGIHRAMYAARMARPNPQAQWTGMVTALGARLLEHQRVEAVITTGAAPGTRFKAQPILARTPREVLATAGNKPCLSPSLNLIDAVREQGIKRLAVIGTGCQVHQLRAAEAQLGLERLDVIGIPCSDNVSYPDLEYFLTQVSRSPQTIVHHEFMQDFRLWMRHEDGHVEHLNFIDFPMDRLHGIFPSSCLSCFDYPTSLSDLTIGYMGAELGWQWVMVRTQAGEELFELLRPDLEIGELTESGDRTRGMPRYLERLSLPPGQSRPPWPIRKLVAWLQRTRGPKGLEFARAVIEMKLFRNLNYIRSKFPSFEERVVPDHVYEALQPYAPLYTQAFSRPLSRTQPPAAGARAEGG</sequence>
<reference evidence="4 5" key="1">
    <citation type="journal article" date="2020" name="Microorganisms">
        <title>Osmotic Adaptation and Compatible Solute Biosynthesis of Phototrophic Bacteria as Revealed from Genome Analyses.</title>
        <authorList>
            <person name="Imhoff J.F."/>
            <person name="Rahn T."/>
            <person name="Kunzel S."/>
            <person name="Keller A."/>
            <person name="Neulinger S.C."/>
        </authorList>
    </citation>
    <scope>NUCLEOTIDE SEQUENCE [LARGE SCALE GENOMIC DNA]</scope>
    <source>
        <strain evidence="4 5">DSM 21303</strain>
    </source>
</reference>
<evidence type="ECO:0000313" key="5">
    <source>
        <dbReference type="Proteomes" id="UP001138802"/>
    </source>
</evidence>
<dbReference type="GO" id="GO:0052592">
    <property type="term" value="F:oxidoreductase activity, acting on CH or CH2 groups, with an iron-sulfur protein as acceptor"/>
    <property type="evidence" value="ECO:0007669"/>
    <property type="project" value="TreeGrafter"/>
</dbReference>
<dbReference type="InterPro" id="IPR000014">
    <property type="entry name" value="PAS"/>
</dbReference>
<dbReference type="Proteomes" id="UP001138802">
    <property type="component" value="Unassembled WGS sequence"/>
</dbReference>
<evidence type="ECO:0000259" key="2">
    <source>
        <dbReference type="Pfam" id="PF04422"/>
    </source>
</evidence>
<dbReference type="RefSeq" id="WP_200389139.1">
    <property type="nucleotide sequence ID" value="NZ_NRSD01000023.1"/>
</dbReference>
<evidence type="ECO:0000313" key="4">
    <source>
        <dbReference type="EMBL" id="MBK1646329.1"/>
    </source>
</evidence>
<feature type="domain" description="Coenzyme F420 hydrogenase/dehydrogenase beta subunit N-terminal" evidence="2">
    <location>
        <begin position="87"/>
        <end position="162"/>
    </location>
</feature>
<protein>
    <submittedName>
        <fullName evidence="4">Coenzyme F420 hydrogenase</fullName>
    </submittedName>
</protein>
<dbReference type="AlphaFoldDB" id="A0A9X0WL14"/>
<gene>
    <name evidence="4" type="ORF">CKO25_17075</name>
</gene>
<organism evidence="4 5">
    <name type="scientific">Thiocapsa imhoffii</name>
    <dbReference type="NCBI Taxonomy" id="382777"/>
    <lineage>
        <taxon>Bacteria</taxon>
        <taxon>Pseudomonadati</taxon>
        <taxon>Pseudomonadota</taxon>
        <taxon>Gammaproteobacteria</taxon>
        <taxon>Chromatiales</taxon>
        <taxon>Chromatiaceae</taxon>
        <taxon>Thiocapsa</taxon>
    </lineage>
</organism>
<dbReference type="InterPro" id="IPR007516">
    <property type="entry name" value="Co_F420_Hydgase/DH_bsu_N"/>
</dbReference>
<feature type="region of interest" description="Disordered" evidence="1">
    <location>
        <begin position="1"/>
        <end position="20"/>
    </location>
</feature>
<dbReference type="CDD" id="cd00130">
    <property type="entry name" value="PAS"/>
    <property type="match status" value="1"/>
</dbReference>
<name>A0A9X0WL14_9GAMM</name>
<evidence type="ECO:0000256" key="1">
    <source>
        <dbReference type="SAM" id="MobiDB-lite"/>
    </source>
</evidence>
<proteinExistence type="predicted"/>
<dbReference type="InterPro" id="IPR007525">
    <property type="entry name" value="FrhB_FdhB_C"/>
</dbReference>
<dbReference type="InterPro" id="IPR045220">
    <property type="entry name" value="FRHB/FDHB/HCAR-like"/>
</dbReference>
<evidence type="ECO:0000259" key="3">
    <source>
        <dbReference type="Pfam" id="PF04432"/>
    </source>
</evidence>
<comment type="caution">
    <text evidence="4">The sequence shown here is derived from an EMBL/GenBank/DDBJ whole genome shotgun (WGS) entry which is preliminary data.</text>
</comment>
<dbReference type="Pfam" id="PF04422">
    <property type="entry name" value="FrhB_FdhB_N"/>
    <property type="match status" value="1"/>
</dbReference>
<feature type="domain" description="Coenzyme F420 hydrogenase/dehydrogenase beta subunit C-terminal" evidence="3">
    <location>
        <begin position="171"/>
        <end position="312"/>
    </location>
</feature>
<keyword evidence="5" id="KW-1185">Reference proteome</keyword>
<dbReference type="EMBL" id="NRSD01000023">
    <property type="protein sequence ID" value="MBK1646329.1"/>
    <property type="molecule type" value="Genomic_DNA"/>
</dbReference>
<accession>A0A9X0WL14</accession>